<dbReference type="SUPFAM" id="SSF52058">
    <property type="entry name" value="L domain-like"/>
    <property type="match status" value="1"/>
</dbReference>
<accession>A0ABD1LYM6</accession>
<keyword evidence="5" id="KW-1185">Reference proteome</keyword>
<gene>
    <name evidence="4" type="ORF">Fmac_021437</name>
</gene>
<evidence type="ECO:0000256" key="1">
    <source>
        <dbReference type="ARBA" id="ARBA00022614"/>
    </source>
</evidence>
<reference evidence="4 5" key="1">
    <citation type="submission" date="2024-08" db="EMBL/GenBank/DDBJ databases">
        <title>Insights into the chromosomal genome structure of Flemingia macrophylla.</title>
        <authorList>
            <person name="Ding Y."/>
            <person name="Zhao Y."/>
            <person name="Bi W."/>
            <person name="Wu M."/>
            <person name="Zhao G."/>
            <person name="Gong Y."/>
            <person name="Li W."/>
            <person name="Zhang P."/>
        </authorList>
    </citation>
    <scope>NUCLEOTIDE SEQUENCE [LARGE SCALE GENOMIC DNA]</scope>
    <source>
        <strain evidence="4">DYQJB</strain>
        <tissue evidence="4">Leaf</tissue>
    </source>
</reference>
<dbReference type="InterPro" id="IPR032675">
    <property type="entry name" value="LRR_dom_sf"/>
</dbReference>
<name>A0ABD1LYM6_9FABA</name>
<keyword evidence="1" id="KW-0433">Leucine-rich repeat</keyword>
<evidence type="ECO:0000256" key="2">
    <source>
        <dbReference type="ARBA" id="ARBA00022737"/>
    </source>
</evidence>
<comment type="caution">
    <text evidence="4">The sequence shown here is derived from an EMBL/GenBank/DDBJ whole genome shotgun (WGS) entry which is preliminary data.</text>
</comment>
<sequence>MVQKWREAMKDIANRVGWVVMNNLQSLLSLNLGRNKFARLPTAIKDLSSLCELNLNPCKQLTYLPELPVIKEKSSARDFRELYVFNCPNLSEMIVIPGTQIPRWFSKQNVGSSIKMDLSSVYEDPNWMGVACCALLAAHDDPTNLNDKWQLDYDGDIGYNFPDLLPNQYWVLPILLNNDLVTGGIDHLFILFASPEHIISDQSRYKGEMHDLDKMVFATKIYEHPKGLHLEVKNCGYRTVFKKDLQQLNLSMMFSGNFCSRKRKLLSSD</sequence>
<protein>
    <recommendedName>
        <fullName evidence="3">C-JID domain-containing protein</fullName>
    </recommendedName>
</protein>
<dbReference type="Pfam" id="PF20160">
    <property type="entry name" value="C-JID"/>
    <property type="match status" value="1"/>
</dbReference>
<keyword evidence="2" id="KW-0677">Repeat</keyword>
<dbReference type="Proteomes" id="UP001603857">
    <property type="component" value="Unassembled WGS sequence"/>
</dbReference>
<dbReference type="InterPro" id="IPR045344">
    <property type="entry name" value="C-JID"/>
</dbReference>
<dbReference type="Gene3D" id="3.80.10.10">
    <property type="entry name" value="Ribonuclease Inhibitor"/>
    <property type="match status" value="1"/>
</dbReference>
<evidence type="ECO:0000313" key="4">
    <source>
        <dbReference type="EMBL" id="KAL2328010.1"/>
    </source>
</evidence>
<evidence type="ECO:0000259" key="3">
    <source>
        <dbReference type="Pfam" id="PF20160"/>
    </source>
</evidence>
<proteinExistence type="predicted"/>
<evidence type="ECO:0000313" key="5">
    <source>
        <dbReference type="Proteomes" id="UP001603857"/>
    </source>
</evidence>
<dbReference type="EMBL" id="JBGMDY010000007">
    <property type="protein sequence ID" value="KAL2328010.1"/>
    <property type="molecule type" value="Genomic_DNA"/>
</dbReference>
<feature type="domain" description="C-JID" evidence="3">
    <location>
        <begin position="96"/>
        <end position="245"/>
    </location>
</feature>
<dbReference type="AlphaFoldDB" id="A0ABD1LYM6"/>
<organism evidence="4 5">
    <name type="scientific">Flemingia macrophylla</name>
    <dbReference type="NCBI Taxonomy" id="520843"/>
    <lineage>
        <taxon>Eukaryota</taxon>
        <taxon>Viridiplantae</taxon>
        <taxon>Streptophyta</taxon>
        <taxon>Embryophyta</taxon>
        <taxon>Tracheophyta</taxon>
        <taxon>Spermatophyta</taxon>
        <taxon>Magnoliopsida</taxon>
        <taxon>eudicotyledons</taxon>
        <taxon>Gunneridae</taxon>
        <taxon>Pentapetalae</taxon>
        <taxon>rosids</taxon>
        <taxon>fabids</taxon>
        <taxon>Fabales</taxon>
        <taxon>Fabaceae</taxon>
        <taxon>Papilionoideae</taxon>
        <taxon>50 kb inversion clade</taxon>
        <taxon>NPAAA clade</taxon>
        <taxon>indigoferoid/millettioid clade</taxon>
        <taxon>Phaseoleae</taxon>
        <taxon>Flemingia</taxon>
    </lineage>
</organism>